<sequence length="278" mass="31370">MLRNRLKFCEHPNLDKEELLSLVRSTVGREKDDEIGRLVQEGVECLPQNVKKAQQRSSAVVASLRRADVKLLQSDKEGRFVLTPKNLYDSKTEEAMRKNFNVLPATKETMKTHKEDNPIRVIVSERGTWQHPAALYLRRSLAVLPIDEPCQIKSPVTISDYLRTECPKRHSGYSPLILHFCGSPVRDIETIPALPRVYPVEISMFPKNSTTSNPEMPWRSSDSLEDMASRRASASVYRRGGPEATPDAKKALLLNALEVEGLEAHYKAADEQTLHEGV</sequence>
<dbReference type="AlphaFoldDB" id="A0A9J6D6R8"/>
<comment type="caution">
    <text evidence="1">The sequence shown here is derived from an EMBL/GenBank/DDBJ whole genome shotgun (WGS) entry which is preliminary data.</text>
</comment>
<organism evidence="1 2">
    <name type="scientific">Rhipicephalus microplus</name>
    <name type="common">Cattle tick</name>
    <name type="synonym">Boophilus microplus</name>
    <dbReference type="NCBI Taxonomy" id="6941"/>
    <lineage>
        <taxon>Eukaryota</taxon>
        <taxon>Metazoa</taxon>
        <taxon>Ecdysozoa</taxon>
        <taxon>Arthropoda</taxon>
        <taxon>Chelicerata</taxon>
        <taxon>Arachnida</taxon>
        <taxon>Acari</taxon>
        <taxon>Parasitiformes</taxon>
        <taxon>Ixodida</taxon>
        <taxon>Ixodoidea</taxon>
        <taxon>Ixodidae</taxon>
        <taxon>Rhipicephalinae</taxon>
        <taxon>Rhipicephalus</taxon>
        <taxon>Boophilus</taxon>
    </lineage>
</organism>
<proteinExistence type="predicted"/>
<gene>
    <name evidence="1" type="ORF">HPB51_018181</name>
</gene>
<protein>
    <recommendedName>
        <fullName evidence="3">Tick transposon</fullName>
    </recommendedName>
</protein>
<keyword evidence="2" id="KW-1185">Reference proteome</keyword>
<accession>A0A9J6D6R8</accession>
<reference evidence="1" key="2">
    <citation type="submission" date="2021-09" db="EMBL/GenBank/DDBJ databases">
        <authorList>
            <person name="Jia N."/>
            <person name="Wang J."/>
            <person name="Shi W."/>
            <person name="Du L."/>
            <person name="Sun Y."/>
            <person name="Zhan W."/>
            <person name="Jiang J."/>
            <person name="Wang Q."/>
            <person name="Zhang B."/>
            <person name="Ji P."/>
            <person name="Sakyi L.B."/>
            <person name="Cui X."/>
            <person name="Yuan T."/>
            <person name="Jiang B."/>
            <person name="Yang W."/>
            <person name="Lam T.T.-Y."/>
            <person name="Chang Q."/>
            <person name="Ding S."/>
            <person name="Wang X."/>
            <person name="Zhu J."/>
            <person name="Ruan X."/>
            <person name="Zhao L."/>
            <person name="Wei J."/>
            <person name="Que T."/>
            <person name="Du C."/>
            <person name="Cheng J."/>
            <person name="Dai P."/>
            <person name="Han X."/>
            <person name="Huang E."/>
            <person name="Gao Y."/>
            <person name="Liu J."/>
            <person name="Shao H."/>
            <person name="Ye R."/>
            <person name="Li L."/>
            <person name="Wei W."/>
            <person name="Wang X."/>
            <person name="Wang C."/>
            <person name="Huo Q."/>
            <person name="Li W."/>
            <person name="Guo W."/>
            <person name="Chen H."/>
            <person name="Chen S."/>
            <person name="Zhou L."/>
            <person name="Zhou L."/>
            <person name="Ni X."/>
            <person name="Tian J."/>
            <person name="Zhou Y."/>
            <person name="Sheng Y."/>
            <person name="Liu T."/>
            <person name="Pan Y."/>
            <person name="Xia L."/>
            <person name="Li J."/>
            <person name="Zhao F."/>
            <person name="Cao W."/>
        </authorList>
    </citation>
    <scope>NUCLEOTIDE SEQUENCE</scope>
    <source>
        <strain evidence="1">Rmic-2018</strain>
        <tissue evidence="1">Larvae</tissue>
    </source>
</reference>
<evidence type="ECO:0000313" key="2">
    <source>
        <dbReference type="Proteomes" id="UP000821866"/>
    </source>
</evidence>
<name>A0A9J6D6R8_RHIMP</name>
<dbReference type="EMBL" id="JABSTU010000011">
    <property type="protein sequence ID" value="KAH8009535.1"/>
    <property type="molecule type" value="Genomic_DNA"/>
</dbReference>
<reference evidence="1" key="1">
    <citation type="journal article" date="2020" name="Cell">
        <title>Large-Scale Comparative Analyses of Tick Genomes Elucidate Their Genetic Diversity and Vector Capacities.</title>
        <authorList>
            <consortium name="Tick Genome and Microbiome Consortium (TIGMIC)"/>
            <person name="Jia N."/>
            <person name="Wang J."/>
            <person name="Shi W."/>
            <person name="Du L."/>
            <person name="Sun Y."/>
            <person name="Zhan W."/>
            <person name="Jiang J.F."/>
            <person name="Wang Q."/>
            <person name="Zhang B."/>
            <person name="Ji P."/>
            <person name="Bell-Sakyi L."/>
            <person name="Cui X.M."/>
            <person name="Yuan T.T."/>
            <person name="Jiang B.G."/>
            <person name="Yang W.F."/>
            <person name="Lam T.T."/>
            <person name="Chang Q.C."/>
            <person name="Ding S.J."/>
            <person name="Wang X.J."/>
            <person name="Zhu J.G."/>
            <person name="Ruan X.D."/>
            <person name="Zhao L."/>
            <person name="Wei J.T."/>
            <person name="Ye R.Z."/>
            <person name="Que T.C."/>
            <person name="Du C.H."/>
            <person name="Zhou Y.H."/>
            <person name="Cheng J.X."/>
            <person name="Dai P.F."/>
            <person name="Guo W.B."/>
            <person name="Han X.H."/>
            <person name="Huang E.J."/>
            <person name="Li L.F."/>
            <person name="Wei W."/>
            <person name="Gao Y.C."/>
            <person name="Liu J.Z."/>
            <person name="Shao H.Z."/>
            <person name="Wang X."/>
            <person name="Wang C.C."/>
            <person name="Yang T.C."/>
            <person name="Huo Q.B."/>
            <person name="Li W."/>
            <person name="Chen H.Y."/>
            <person name="Chen S.E."/>
            <person name="Zhou L.G."/>
            <person name="Ni X.B."/>
            <person name="Tian J.H."/>
            <person name="Sheng Y."/>
            <person name="Liu T."/>
            <person name="Pan Y.S."/>
            <person name="Xia L.Y."/>
            <person name="Li J."/>
            <person name="Zhao F."/>
            <person name="Cao W.C."/>
        </authorList>
    </citation>
    <scope>NUCLEOTIDE SEQUENCE</scope>
    <source>
        <strain evidence="1">Rmic-2018</strain>
    </source>
</reference>
<evidence type="ECO:0000313" key="1">
    <source>
        <dbReference type="EMBL" id="KAH8009535.1"/>
    </source>
</evidence>
<dbReference type="Proteomes" id="UP000821866">
    <property type="component" value="Chromosome 9"/>
</dbReference>
<evidence type="ECO:0008006" key="3">
    <source>
        <dbReference type="Google" id="ProtNLM"/>
    </source>
</evidence>